<accession>A0A8W8JEH9</accession>
<dbReference type="PANTHER" id="PTHR24043">
    <property type="entry name" value="SCAVENGER RECEPTOR CLASS F"/>
    <property type="match status" value="1"/>
</dbReference>
<evidence type="ECO:0000256" key="3">
    <source>
        <dbReference type="SAM" id="SignalP"/>
    </source>
</evidence>
<keyword evidence="2" id="KW-0472">Membrane</keyword>
<evidence type="ECO:0000256" key="1">
    <source>
        <dbReference type="ARBA" id="ARBA00022536"/>
    </source>
</evidence>
<feature type="transmembrane region" description="Helical" evidence="2">
    <location>
        <begin position="187"/>
        <end position="207"/>
    </location>
</feature>
<dbReference type="PANTHER" id="PTHR24043:SF8">
    <property type="entry name" value="EGF-LIKE DOMAIN-CONTAINING PROTEIN"/>
    <property type="match status" value="1"/>
</dbReference>
<evidence type="ECO:0000313" key="5">
    <source>
        <dbReference type="Proteomes" id="UP000005408"/>
    </source>
</evidence>
<keyword evidence="2" id="KW-0812">Transmembrane</keyword>
<evidence type="ECO:0000256" key="2">
    <source>
        <dbReference type="SAM" id="Phobius"/>
    </source>
</evidence>
<keyword evidence="3" id="KW-0732">Signal</keyword>
<protein>
    <submittedName>
        <fullName evidence="4">Uncharacterized protein</fullName>
    </submittedName>
</protein>
<keyword evidence="1" id="KW-0245">EGF-like domain</keyword>
<dbReference type="AlphaFoldDB" id="A0A8W8JEH9"/>
<proteinExistence type="predicted"/>
<evidence type="ECO:0000313" key="4">
    <source>
        <dbReference type="EnsemblMetazoa" id="G18599.1:cds"/>
    </source>
</evidence>
<sequence>MCSFYFMLAVFVLYFEGTTEKRCSETSCCAGFMFDSSKNCVVCPNGLYGFHCSAPCPRGYYGKLCAHQCDCPVEFCNATVGCVLKKECLPGYSGENCSTNCPRGYYGNDCINRCECPDELCNATTGCVSEKVCPPGYMRVNCSTACPRRFYGNECGEHCNCSEEFCNATFGCIEGHIYLDPITLPTLILTTVGLVILFVPFGTIIAYKMKKNTERKITQTKFIPSSSEDERTYFELRTPAIS</sequence>
<feature type="chain" id="PRO_5036455744" evidence="3">
    <location>
        <begin position="18"/>
        <end position="242"/>
    </location>
</feature>
<feature type="signal peptide" evidence="3">
    <location>
        <begin position="1"/>
        <end position="17"/>
    </location>
</feature>
<dbReference type="InterPro" id="IPR042635">
    <property type="entry name" value="MEGF10/SREC1/2-like"/>
</dbReference>
<reference evidence="4" key="1">
    <citation type="submission" date="2022-08" db="UniProtKB">
        <authorList>
            <consortium name="EnsemblMetazoa"/>
        </authorList>
    </citation>
    <scope>IDENTIFICATION</scope>
    <source>
        <strain evidence="4">05x7-T-G4-1.051#20</strain>
    </source>
</reference>
<keyword evidence="5" id="KW-1185">Reference proteome</keyword>
<name>A0A8W8JEH9_MAGGI</name>
<dbReference type="GO" id="GO:0005044">
    <property type="term" value="F:scavenger receptor activity"/>
    <property type="evidence" value="ECO:0007669"/>
    <property type="project" value="InterPro"/>
</dbReference>
<organism evidence="4 5">
    <name type="scientific">Magallana gigas</name>
    <name type="common">Pacific oyster</name>
    <name type="synonym">Crassostrea gigas</name>
    <dbReference type="NCBI Taxonomy" id="29159"/>
    <lineage>
        <taxon>Eukaryota</taxon>
        <taxon>Metazoa</taxon>
        <taxon>Spiralia</taxon>
        <taxon>Lophotrochozoa</taxon>
        <taxon>Mollusca</taxon>
        <taxon>Bivalvia</taxon>
        <taxon>Autobranchia</taxon>
        <taxon>Pteriomorphia</taxon>
        <taxon>Ostreida</taxon>
        <taxon>Ostreoidea</taxon>
        <taxon>Ostreidae</taxon>
        <taxon>Magallana</taxon>
    </lineage>
</organism>
<dbReference type="Gene3D" id="2.170.300.10">
    <property type="entry name" value="Tie2 ligand-binding domain superfamily"/>
    <property type="match status" value="1"/>
</dbReference>
<keyword evidence="2" id="KW-1133">Transmembrane helix</keyword>
<dbReference type="EnsemblMetazoa" id="G18599.1">
    <property type="protein sequence ID" value="G18599.1:cds"/>
    <property type="gene ID" value="G18599"/>
</dbReference>
<dbReference type="Proteomes" id="UP000005408">
    <property type="component" value="Unassembled WGS sequence"/>
</dbReference>